<reference evidence="7 8" key="1">
    <citation type="journal article" date="2016" name="Nat. Commun.">
        <title>Thousands of microbial genomes shed light on interconnected biogeochemical processes in an aquifer system.</title>
        <authorList>
            <person name="Anantharaman K."/>
            <person name="Brown C.T."/>
            <person name="Hug L.A."/>
            <person name="Sharon I."/>
            <person name="Castelle C.J."/>
            <person name="Probst A.J."/>
            <person name="Thomas B.C."/>
            <person name="Singh A."/>
            <person name="Wilkins M.J."/>
            <person name="Karaoz U."/>
            <person name="Brodie E.L."/>
            <person name="Williams K.H."/>
            <person name="Hubbard S.S."/>
            <person name="Banfield J.F."/>
        </authorList>
    </citation>
    <scope>NUCLEOTIDE SEQUENCE [LARGE SCALE GENOMIC DNA]</scope>
</reference>
<dbReference type="Proteomes" id="UP000177171">
    <property type="component" value="Unassembled WGS sequence"/>
</dbReference>
<feature type="transmembrane region" description="Helical" evidence="6">
    <location>
        <begin position="44"/>
        <end position="64"/>
    </location>
</feature>
<comment type="similarity">
    <text evidence="2">Belongs to the TerC family.</text>
</comment>
<dbReference type="EMBL" id="MHQY01000016">
    <property type="protein sequence ID" value="OHA13840.1"/>
    <property type="molecule type" value="Genomic_DNA"/>
</dbReference>
<feature type="transmembrane region" description="Helical" evidence="6">
    <location>
        <begin position="136"/>
        <end position="157"/>
    </location>
</feature>
<accession>A0A1G2LQD5</accession>
<feature type="transmembrane region" description="Helical" evidence="6">
    <location>
        <begin position="70"/>
        <end position="88"/>
    </location>
</feature>
<dbReference type="AlphaFoldDB" id="A0A1G2LQD5"/>
<keyword evidence="4 6" id="KW-1133">Transmembrane helix</keyword>
<evidence type="ECO:0000256" key="5">
    <source>
        <dbReference type="ARBA" id="ARBA00023136"/>
    </source>
</evidence>
<evidence type="ECO:0000256" key="3">
    <source>
        <dbReference type="ARBA" id="ARBA00022692"/>
    </source>
</evidence>
<evidence type="ECO:0008006" key="9">
    <source>
        <dbReference type="Google" id="ProtNLM"/>
    </source>
</evidence>
<comment type="caution">
    <text evidence="7">The sequence shown here is derived from an EMBL/GenBank/DDBJ whole genome shotgun (WGS) entry which is preliminary data.</text>
</comment>
<dbReference type="PANTHER" id="PTHR30238">
    <property type="entry name" value="MEMBRANE BOUND PREDICTED REDOX MODULATOR"/>
    <property type="match status" value="1"/>
</dbReference>
<evidence type="ECO:0000313" key="7">
    <source>
        <dbReference type="EMBL" id="OHA13840.1"/>
    </source>
</evidence>
<evidence type="ECO:0000256" key="6">
    <source>
        <dbReference type="SAM" id="Phobius"/>
    </source>
</evidence>
<protein>
    <recommendedName>
        <fullName evidence="9">Tellurium resistance protein TerC</fullName>
    </recommendedName>
</protein>
<evidence type="ECO:0000256" key="1">
    <source>
        <dbReference type="ARBA" id="ARBA00004141"/>
    </source>
</evidence>
<dbReference type="GO" id="GO:0016020">
    <property type="term" value="C:membrane"/>
    <property type="evidence" value="ECO:0007669"/>
    <property type="project" value="UniProtKB-SubCell"/>
</dbReference>
<organism evidence="7 8">
    <name type="scientific">Candidatus Sungbacteria bacterium RIFCSPLOWO2_12_FULL_41_11</name>
    <dbReference type="NCBI Taxonomy" id="1802286"/>
    <lineage>
        <taxon>Bacteria</taxon>
        <taxon>Candidatus Sungiibacteriota</taxon>
    </lineage>
</organism>
<feature type="transmembrane region" description="Helical" evidence="6">
    <location>
        <begin position="164"/>
        <end position="184"/>
    </location>
</feature>
<gene>
    <name evidence="7" type="ORF">A3G49_04500</name>
</gene>
<sequence>MGAAESLWIILNVIWIDLVLAIDNALVIAAAVQNLDKKSQNVARWWGTFGAASCRILFLALIFWVLKYPLLHTVFNIGGGIYIIYIGIKLLMGGKKEKEHKSAQGFWQAIRVIIVADALMSMDNVLAVFSVSRENLILASAGIVVSVPMVIYLSRFVSLLMEKFGIIIVLGALILGKVGGEMVGKEKLLGPYLEAIFHPFLGSWQHYAMPVTGVLIVFIFYLIFKFKKQN</sequence>
<evidence type="ECO:0000256" key="4">
    <source>
        <dbReference type="ARBA" id="ARBA00022989"/>
    </source>
</evidence>
<keyword evidence="5 6" id="KW-0472">Membrane</keyword>
<comment type="subcellular location">
    <subcellularLocation>
        <location evidence="1">Membrane</location>
        <topology evidence="1">Multi-pass membrane protein</topology>
    </subcellularLocation>
</comment>
<feature type="transmembrane region" description="Helical" evidence="6">
    <location>
        <begin position="204"/>
        <end position="224"/>
    </location>
</feature>
<dbReference type="Pfam" id="PF03741">
    <property type="entry name" value="TerC"/>
    <property type="match status" value="1"/>
</dbReference>
<name>A0A1G2LQD5_9BACT</name>
<feature type="transmembrane region" description="Helical" evidence="6">
    <location>
        <begin position="109"/>
        <end position="130"/>
    </location>
</feature>
<keyword evidence="3 6" id="KW-0812">Transmembrane</keyword>
<feature type="transmembrane region" description="Helical" evidence="6">
    <location>
        <begin position="6"/>
        <end position="32"/>
    </location>
</feature>
<dbReference type="InterPro" id="IPR022301">
    <property type="entry name" value="Integral_membrane_YjbE"/>
</dbReference>
<evidence type="ECO:0000313" key="8">
    <source>
        <dbReference type="Proteomes" id="UP000177171"/>
    </source>
</evidence>
<dbReference type="PANTHER" id="PTHR30238:SF4">
    <property type="entry name" value="SLL1022 PROTEIN"/>
    <property type="match status" value="1"/>
</dbReference>
<dbReference type="NCBIfam" id="TIGR03717">
    <property type="entry name" value="R_switched_YjbE"/>
    <property type="match status" value="1"/>
</dbReference>
<dbReference type="InterPro" id="IPR005496">
    <property type="entry name" value="Integral_membrane_TerC"/>
</dbReference>
<evidence type="ECO:0000256" key="2">
    <source>
        <dbReference type="ARBA" id="ARBA00007511"/>
    </source>
</evidence>
<proteinExistence type="inferred from homology"/>